<dbReference type="SMART" id="SM00320">
    <property type="entry name" value="WD40"/>
    <property type="match status" value="9"/>
</dbReference>
<dbReference type="AlphaFoldDB" id="A0A7M5TUY8"/>
<dbReference type="GeneID" id="136803488"/>
<dbReference type="FunFam" id="2.130.10.10:FF:000024">
    <property type="entry name" value="Putative echinoderm microtubule-associated protein-like 6"/>
    <property type="match status" value="1"/>
</dbReference>
<dbReference type="InterPro" id="IPR036322">
    <property type="entry name" value="WD40_repeat_dom_sf"/>
</dbReference>
<dbReference type="PANTHER" id="PTHR13720:SF33">
    <property type="entry name" value="HELP DOMAIN-CONTAINING PROTEIN"/>
    <property type="match status" value="1"/>
</dbReference>
<dbReference type="GO" id="GO:0008017">
    <property type="term" value="F:microtubule binding"/>
    <property type="evidence" value="ECO:0007669"/>
    <property type="project" value="TreeGrafter"/>
</dbReference>
<protein>
    <submittedName>
        <fullName evidence="7">Uncharacterized protein</fullName>
    </submittedName>
</protein>
<name>A0A7M5TUY8_9CNID</name>
<evidence type="ECO:0000259" key="6">
    <source>
        <dbReference type="Pfam" id="PF23414"/>
    </source>
</evidence>
<keyword evidence="1 3" id="KW-0853">WD repeat</keyword>
<dbReference type="InterPro" id="IPR055442">
    <property type="entry name" value="Beta-prop_EML-like_2nd"/>
</dbReference>
<feature type="region of interest" description="Disordered" evidence="4">
    <location>
        <begin position="117"/>
        <end position="154"/>
    </location>
</feature>
<dbReference type="PANTHER" id="PTHR13720">
    <property type="entry name" value="WD-40 REPEAT PROTEIN"/>
    <property type="match status" value="1"/>
</dbReference>
<dbReference type="Pfam" id="PF23409">
    <property type="entry name" value="Beta-prop_EML"/>
    <property type="match status" value="1"/>
</dbReference>
<dbReference type="InterPro" id="IPR001680">
    <property type="entry name" value="WD40_rpt"/>
</dbReference>
<dbReference type="InterPro" id="IPR050630">
    <property type="entry name" value="WD_repeat_EMAP"/>
</dbReference>
<sequence length="978" mass="109917">MSRKRTPVRSTGPVKGMSGSATKNIKPAWSKMLEPQDTNDLKFNNKSSFAAYNDYSDDSDEDEGDGLYHKGFTQNIGDDRNKQGFSLRDTMSNLNVSSRSKQSVNDFFDNTQQQMLQKPTSKYTRNPQHVSNSQQHQRPHKKRHQNIGPFEPNIPPDLEKHIISGEYIDFAEIVMLLGYQKTVEDAFALMAKDILVWLDCFMYYTSIVGSVAPGRIAGLMRYSRIIMWIYKESQDVTSWWRYDKAYRRLAALKHLQNWSEIDEELFGGATSEVFRQSLHCDECLTQDHVKNKCPFKKSNQDNGRARGPLSHGAKPEGAVSPRRMDVVEQALANPEKSARRPAEGLQLKFAFGYHGYNACNNVFYTQSNEIVFHTAAIGIVYNQETHEQRFYLGHDDDILCLTVHDEEDFIATGQIGRNPCTQVWDIVSLKCVAVLKGFHKRGIICVDFSGDGDKLADVGLDDDHCICIWNWRKEEKLASTRGHKDVIYNLEWNPYDVNKLVSVGVKHIKFWTLNGNKIEKRTTTFGKAGELTDMLCICHSPLEDVVYTGAASGEIYVWQGSTYRKSIPAHKGPVYAMFALLQSEEKGFVTGGNDGVVMVWDQSFMAPLRAFKVESSRFPSGTILLHDCPPIRSIHTDEGNILVGTGHNDVIQIHYNGSMEMIIQGHGEGELWGLALHPDALECATVSDDKTLRIWNIVEHRLKKVAVLKRGGRCVAYSPDGASIAVGLNDGSFMIVDAKTLKTSVLTKDRTEEISDIKFSPDGTYLGVASHDNMLDIYNVKRGKKRAVCRGNSSYLTHFDWDTKSRLIQTNSGAREHLLFEVPAGTRKTMGTDAVIRTDWSSFSAVIGPTVKGIYPPSSDVTDVNASNRTSDYELIATGDDFGQVKLFRYPVLVRGAKFRSYKGHCSHVTNVRWSCDDKYLLSVGGMDATLLLWERVPAGQDFQEDDTSKGPNFKQPIFKPSGKIKSALTKGRPMWDE</sequence>
<feature type="repeat" description="WD" evidence="3">
    <location>
        <begin position="747"/>
        <end position="788"/>
    </location>
</feature>
<dbReference type="PROSITE" id="PS50082">
    <property type="entry name" value="WD_REPEATS_2"/>
    <property type="match status" value="2"/>
</dbReference>
<evidence type="ECO:0000256" key="1">
    <source>
        <dbReference type="ARBA" id="ARBA00022574"/>
    </source>
</evidence>
<dbReference type="InterPro" id="IPR005108">
    <property type="entry name" value="HELP"/>
</dbReference>
<feature type="domain" description="EML-like second beta-propeller" evidence="6">
    <location>
        <begin position="671"/>
        <end position="935"/>
    </location>
</feature>
<dbReference type="OrthoDB" id="47802at2759"/>
<dbReference type="InterPro" id="IPR015943">
    <property type="entry name" value="WD40/YVTN_repeat-like_dom_sf"/>
</dbReference>
<dbReference type="EnsemblMetazoa" id="CLYHEMT002261.1">
    <property type="protein sequence ID" value="CLYHEMP002261.1"/>
    <property type="gene ID" value="CLYHEMG002261"/>
</dbReference>
<feature type="region of interest" description="Disordered" evidence="4">
    <location>
        <begin position="54"/>
        <end position="86"/>
    </location>
</feature>
<dbReference type="InterPro" id="IPR055439">
    <property type="entry name" value="Beta-prop_EML_1st"/>
</dbReference>
<feature type="compositionally biased region" description="Acidic residues" evidence="4">
    <location>
        <begin position="55"/>
        <end position="65"/>
    </location>
</feature>
<proteinExistence type="predicted"/>
<dbReference type="RefSeq" id="XP_066916328.1">
    <property type="nucleotide sequence ID" value="XM_067060227.1"/>
</dbReference>
<evidence type="ECO:0000256" key="4">
    <source>
        <dbReference type="SAM" id="MobiDB-lite"/>
    </source>
</evidence>
<evidence type="ECO:0000259" key="5">
    <source>
        <dbReference type="Pfam" id="PF23409"/>
    </source>
</evidence>
<dbReference type="Pfam" id="PF03451">
    <property type="entry name" value="HELP"/>
    <property type="match status" value="1"/>
</dbReference>
<feature type="compositionally biased region" description="Polar residues" evidence="4">
    <location>
        <begin position="117"/>
        <end position="133"/>
    </location>
</feature>
<dbReference type="Gene3D" id="2.130.10.10">
    <property type="entry name" value="YVTN repeat-like/Quinoprotein amine dehydrogenase"/>
    <property type="match status" value="2"/>
</dbReference>
<evidence type="ECO:0000256" key="2">
    <source>
        <dbReference type="ARBA" id="ARBA00022737"/>
    </source>
</evidence>
<dbReference type="SUPFAM" id="SSF50978">
    <property type="entry name" value="WD40 repeat-like"/>
    <property type="match status" value="2"/>
</dbReference>
<evidence type="ECO:0000313" key="7">
    <source>
        <dbReference type="EnsemblMetazoa" id="CLYHEMP002261.1"/>
    </source>
</evidence>
<keyword evidence="8" id="KW-1185">Reference proteome</keyword>
<reference evidence="7" key="1">
    <citation type="submission" date="2021-01" db="UniProtKB">
        <authorList>
            <consortium name="EnsemblMetazoa"/>
        </authorList>
    </citation>
    <scope>IDENTIFICATION</scope>
</reference>
<dbReference type="FunFam" id="2.130.10.10:FF:000044">
    <property type="entry name" value="echinoderm microtubule-associated protein-like 6 isoform X1"/>
    <property type="match status" value="1"/>
</dbReference>
<dbReference type="Proteomes" id="UP000594262">
    <property type="component" value="Unplaced"/>
</dbReference>
<evidence type="ECO:0000313" key="8">
    <source>
        <dbReference type="Proteomes" id="UP000594262"/>
    </source>
</evidence>
<feature type="region of interest" description="Disordered" evidence="4">
    <location>
        <begin position="1"/>
        <end position="29"/>
    </location>
</feature>
<accession>A0A7M5TUY8</accession>
<evidence type="ECO:0000256" key="3">
    <source>
        <dbReference type="PROSITE-ProRule" id="PRU00221"/>
    </source>
</evidence>
<feature type="repeat" description="WD" evidence="3">
    <location>
        <begin position="902"/>
        <end position="935"/>
    </location>
</feature>
<organism evidence="7 8">
    <name type="scientific">Clytia hemisphaerica</name>
    <dbReference type="NCBI Taxonomy" id="252671"/>
    <lineage>
        <taxon>Eukaryota</taxon>
        <taxon>Metazoa</taxon>
        <taxon>Cnidaria</taxon>
        <taxon>Hydrozoa</taxon>
        <taxon>Hydroidolina</taxon>
        <taxon>Leptothecata</taxon>
        <taxon>Obeliida</taxon>
        <taxon>Clytiidae</taxon>
        <taxon>Clytia</taxon>
    </lineage>
</organism>
<keyword evidence="2" id="KW-0677">Repeat</keyword>
<feature type="region of interest" description="Disordered" evidence="4">
    <location>
        <begin position="295"/>
        <end position="320"/>
    </location>
</feature>
<dbReference type="Pfam" id="PF23414">
    <property type="entry name" value="Beta-prop_EML_2"/>
    <property type="match status" value="1"/>
</dbReference>
<feature type="domain" description="EML-like first beta-propeller" evidence="5">
    <location>
        <begin position="387"/>
        <end position="652"/>
    </location>
</feature>